<comment type="caution">
    <text evidence="8">The sequence shown here is derived from an EMBL/GenBank/DDBJ whole genome shotgun (WGS) entry which is preliminary data.</text>
</comment>
<protein>
    <submittedName>
        <fullName evidence="8">YicC/YloC family endoribonuclease</fullName>
        <ecNumber evidence="8">3.1.-.-</ecNumber>
    </submittedName>
</protein>
<dbReference type="InterPro" id="IPR005229">
    <property type="entry name" value="YicC/YloC-like"/>
</dbReference>
<organism evidence="8 9">
    <name type="scientific">Paenibacillus chartarius</name>
    <dbReference type="NCBI Taxonomy" id="747481"/>
    <lineage>
        <taxon>Bacteria</taxon>
        <taxon>Bacillati</taxon>
        <taxon>Bacillota</taxon>
        <taxon>Bacilli</taxon>
        <taxon>Bacillales</taxon>
        <taxon>Paenibacillaceae</taxon>
        <taxon>Paenibacillus</taxon>
    </lineage>
</organism>
<sequence>MMRSMTGFGQAEAEWAGNRLTIDVRSVNHRYLETVFRLPREFQSWEDPLRKTVQRAARRGRFDVSVALERGPGGAGGVQIDWALADAYADAAQQLQARFGLNDRLTLNHLLSLPNIVVPSGTHEDKDNGIDTAVQALQTALDALNGMREAEGRYLAADLQTRLDTVERWRQQMSSIAPRSVKEYAAKLRERIRELLQSEAAPDEQRLAAEVAFMADRSNIDEELTRLGSHIQQFRTLLGADEAVGRKLDFLIQEMNREVNTIGSKSASGELSGCVIETKAELEKMREQVQNIE</sequence>
<dbReference type="Proteomes" id="UP001589776">
    <property type="component" value="Unassembled WGS sequence"/>
</dbReference>
<keyword evidence="2" id="KW-0540">Nuclease</keyword>
<evidence type="ECO:0000256" key="1">
    <source>
        <dbReference type="ARBA" id="ARBA00001968"/>
    </source>
</evidence>
<dbReference type="PANTHER" id="PTHR30636:SF3">
    <property type="entry name" value="UPF0701 PROTEIN YICC"/>
    <property type="match status" value="1"/>
</dbReference>
<evidence type="ECO:0000256" key="3">
    <source>
        <dbReference type="ARBA" id="ARBA00022759"/>
    </source>
</evidence>
<dbReference type="PANTHER" id="PTHR30636">
    <property type="entry name" value="UPF0701 PROTEIN YICC"/>
    <property type="match status" value="1"/>
</dbReference>
<dbReference type="GO" id="GO:0016787">
    <property type="term" value="F:hydrolase activity"/>
    <property type="evidence" value="ECO:0007669"/>
    <property type="project" value="UniProtKB-KW"/>
</dbReference>
<dbReference type="EC" id="3.1.-.-" evidence="8"/>
<dbReference type="EMBL" id="JBHLWN010000109">
    <property type="protein sequence ID" value="MFC0216059.1"/>
    <property type="molecule type" value="Genomic_DNA"/>
</dbReference>
<keyword evidence="9" id="KW-1185">Reference proteome</keyword>
<evidence type="ECO:0000256" key="4">
    <source>
        <dbReference type="ARBA" id="ARBA00022801"/>
    </source>
</evidence>
<proteinExistence type="inferred from homology"/>
<evidence type="ECO:0000259" key="7">
    <source>
        <dbReference type="Pfam" id="PF08340"/>
    </source>
</evidence>
<feature type="domain" description="Endoribonuclease YicC-like C-terminal" evidence="7">
    <location>
        <begin position="175"/>
        <end position="293"/>
    </location>
</feature>
<comment type="cofactor">
    <cofactor evidence="1">
        <name>a divalent metal cation</name>
        <dbReference type="ChEBI" id="CHEBI:60240"/>
    </cofactor>
</comment>
<evidence type="ECO:0000256" key="2">
    <source>
        <dbReference type="ARBA" id="ARBA00022722"/>
    </source>
</evidence>
<dbReference type="RefSeq" id="WP_377473858.1">
    <property type="nucleotide sequence ID" value="NZ_JBHLWN010000109.1"/>
</dbReference>
<dbReference type="NCBIfam" id="TIGR00255">
    <property type="entry name" value="YicC/YloC family endoribonuclease"/>
    <property type="match status" value="1"/>
</dbReference>
<evidence type="ECO:0000313" key="8">
    <source>
        <dbReference type="EMBL" id="MFC0216059.1"/>
    </source>
</evidence>
<reference evidence="8 9" key="1">
    <citation type="submission" date="2024-09" db="EMBL/GenBank/DDBJ databases">
        <authorList>
            <person name="Sun Q."/>
            <person name="Mori K."/>
        </authorList>
    </citation>
    <scope>NUCLEOTIDE SEQUENCE [LARGE SCALE GENOMIC DNA]</scope>
    <source>
        <strain evidence="8 9">CCM 7759</strain>
    </source>
</reference>
<accession>A0ABV6DTR8</accession>
<evidence type="ECO:0000313" key="9">
    <source>
        <dbReference type="Proteomes" id="UP001589776"/>
    </source>
</evidence>
<dbReference type="InterPro" id="IPR013551">
    <property type="entry name" value="YicC-like_C"/>
</dbReference>
<evidence type="ECO:0000256" key="5">
    <source>
        <dbReference type="ARBA" id="ARBA00035648"/>
    </source>
</evidence>
<dbReference type="InterPro" id="IPR013527">
    <property type="entry name" value="YicC-like_N"/>
</dbReference>
<evidence type="ECO:0000259" key="6">
    <source>
        <dbReference type="Pfam" id="PF03755"/>
    </source>
</evidence>
<dbReference type="Pfam" id="PF08340">
    <property type="entry name" value="YicC-like_C"/>
    <property type="match status" value="1"/>
</dbReference>
<keyword evidence="3" id="KW-0255">Endonuclease</keyword>
<name>A0ABV6DTR8_9BACL</name>
<keyword evidence="4 8" id="KW-0378">Hydrolase</keyword>
<gene>
    <name evidence="8" type="ORF">ACFFK0_27060</name>
</gene>
<comment type="similarity">
    <text evidence="5">Belongs to the YicC/YloC family.</text>
</comment>
<dbReference type="Pfam" id="PF03755">
    <property type="entry name" value="YicC-like_N"/>
    <property type="match status" value="1"/>
</dbReference>
<feature type="domain" description="Endoribonuclease YicC-like N-terminal" evidence="6">
    <location>
        <begin position="2"/>
        <end position="156"/>
    </location>
</feature>